<dbReference type="GO" id="GO:0015031">
    <property type="term" value="P:protein transport"/>
    <property type="evidence" value="ECO:0007669"/>
    <property type="project" value="TreeGrafter"/>
</dbReference>
<dbReference type="SMART" id="SM01017">
    <property type="entry name" value="Arrestin_C"/>
    <property type="match status" value="1"/>
</dbReference>
<dbReference type="GO" id="GO:0005886">
    <property type="term" value="C:plasma membrane"/>
    <property type="evidence" value="ECO:0007669"/>
    <property type="project" value="TreeGrafter"/>
</dbReference>
<dbReference type="InterPro" id="IPR014756">
    <property type="entry name" value="Ig_E-set"/>
</dbReference>
<dbReference type="AlphaFoldDB" id="A0AAV1PGG9"/>
<gene>
    <name evidence="4" type="ORF">FSCOSCO3_A012070</name>
</gene>
<feature type="region of interest" description="Disordered" evidence="2">
    <location>
        <begin position="284"/>
        <end position="335"/>
    </location>
</feature>
<comment type="similarity">
    <text evidence="1">Belongs to the arrestin family.</text>
</comment>
<dbReference type="Pfam" id="PF00339">
    <property type="entry name" value="Arrestin_N"/>
    <property type="match status" value="1"/>
</dbReference>
<dbReference type="PANTHER" id="PTHR11188:SF135">
    <property type="entry name" value="ARRESTIN DOMAIN CONTAINING 3-LIKE-RELATED"/>
    <property type="match status" value="1"/>
</dbReference>
<evidence type="ECO:0000313" key="4">
    <source>
        <dbReference type="EMBL" id="CAK6970488.1"/>
    </source>
</evidence>
<reference evidence="4 5" key="1">
    <citation type="submission" date="2024-01" db="EMBL/GenBank/DDBJ databases">
        <authorList>
            <person name="Alioto T."/>
            <person name="Alioto T."/>
            <person name="Gomez Garrido J."/>
        </authorList>
    </citation>
    <scope>NUCLEOTIDE SEQUENCE [LARGE SCALE GENOMIC DNA]</scope>
</reference>
<feature type="compositionally biased region" description="Low complexity" evidence="2">
    <location>
        <begin position="287"/>
        <end position="316"/>
    </location>
</feature>
<proteinExistence type="inferred from homology"/>
<evidence type="ECO:0000313" key="5">
    <source>
        <dbReference type="Proteomes" id="UP001314229"/>
    </source>
</evidence>
<dbReference type="PANTHER" id="PTHR11188">
    <property type="entry name" value="ARRESTIN DOMAIN CONTAINING PROTEIN"/>
    <property type="match status" value="1"/>
</dbReference>
<evidence type="ECO:0000256" key="1">
    <source>
        <dbReference type="ARBA" id="ARBA00005298"/>
    </source>
</evidence>
<feature type="compositionally biased region" description="Pro residues" evidence="2">
    <location>
        <begin position="317"/>
        <end position="331"/>
    </location>
</feature>
<evidence type="ECO:0000259" key="3">
    <source>
        <dbReference type="SMART" id="SM01017"/>
    </source>
</evidence>
<dbReference type="InterPro" id="IPR050357">
    <property type="entry name" value="Arrestin_domain-protein"/>
</dbReference>
<dbReference type="GO" id="GO:0007399">
    <property type="term" value="P:nervous system development"/>
    <property type="evidence" value="ECO:0007669"/>
    <property type="project" value="UniProtKB-ARBA"/>
</dbReference>
<feature type="domain" description="Arrestin C-terminal-like" evidence="3">
    <location>
        <begin position="173"/>
        <end position="284"/>
    </location>
</feature>
<dbReference type="InterPro" id="IPR011021">
    <property type="entry name" value="Arrestin-like_N"/>
</dbReference>
<comment type="caution">
    <text evidence="4">The sequence shown here is derived from an EMBL/GenBank/DDBJ whole genome shotgun (WGS) entry which is preliminary data.</text>
</comment>
<dbReference type="InterPro" id="IPR014752">
    <property type="entry name" value="Arrestin-like_C"/>
</dbReference>
<dbReference type="Proteomes" id="UP001314229">
    <property type="component" value="Unassembled WGS sequence"/>
</dbReference>
<accession>A0AAV1PGG9</accession>
<dbReference type="EMBL" id="CAWUFR010000159">
    <property type="protein sequence ID" value="CAK6970488.1"/>
    <property type="molecule type" value="Genomic_DNA"/>
</dbReference>
<name>A0AAV1PGG9_SCOSC</name>
<organism evidence="4 5">
    <name type="scientific">Scomber scombrus</name>
    <name type="common">Atlantic mackerel</name>
    <name type="synonym">Scomber vernalis</name>
    <dbReference type="NCBI Taxonomy" id="13677"/>
    <lineage>
        <taxon>Eukaryota</taxon>
        <taxon>Metazoa</taxon>
        <taxon>Chordata</taxon>
        <taxon>Craniata</taxon>
        <taxon>Vertebrata</taxon>
        <taxon>Euteleostomi</taxon>
        <taxon>Actinopterygii</taxon>
        <taxon>Neopterygii</taxon>
        <taxon>Teleostei</taxon>
        <taxon>Neoteleostei</taxon>
        <taxon>Acanthomorphata</taxon>
        <taxon>Pelagiaria</taxon>
        <taxon>Scombriformes</taxon>
        <taxon>Scombridae</taxon>
        <taxon>Scomber</taxon>
    </lineage>
</organism>
<keyword evidence="5" id="KW-1185">Reference proteome</keyword>
<sequence>MFTPVKSLEVTYKAPNRTNTFTNGDCISGQVTLEVDKEYEIDSLSIKLEAKADVKWSEQLGYDISNYHSMAKYFSISHYFIQDKHCKDNRVVGLGRHVYPFTFQFPLQEMPSSFRGHDGKIVYLLEAILGRSMWLDKTDSTQINFVSKVDVTKDPGLMIPQHESKLDKRILFASGTIIMDVKTEKTGYFQGEGLVVVARIMNNSSREIKPKYCVYRKHSFFADGKRRLHTKYLLKEVGEPIPPSANKRVARVITIPHHVEPSILNCSTIKVEYRLRAPAVGPPPVSPSKAAFKASPHASASKASSNPNPPVQDVLPPQQPSEPEPSDPPPSYDECALCPFMMDYGNK</sequence>
<dbReference type="Pfam" id="PF02752">
    <property type="entry name" value="Arrestin_C"/>
    <property type="match status" value="1"/>
</dbReference>
<dbReference type="SUPFAM" id="SSF81296">
    <property type="entry name" value="E set domains"/>
    <property type="match status" value="2"/>
</dbReference>
<dbReference type="InterPro" id="IPR011022">
    <property type="entry name" value="Arrestin_C-like"/>
</dbReference>
<protein>
    <submittedName>
        <fullName evidence="4">Arrestin domain-containing protein 3-like</fullName>
    </submittedName>
</protein>
<evidence type="ECO:0000256" key="2">
    <source>
        <dbReference type="SAM" id="MobiDB-lite"/>
    </source>
</evidence>
<dbReference type="Gene3D" id="2.60.40.640">
    <property type="match status" value="2"/>
</dbReference>
<dbReference type="GO" id="GO:0005737">
    <property type="term" value="C:cytoplasm"/>
    <property type="evidence" value="ECO:0007669"/>
    <property type="project" value="TreeGrafter"/>
</dbReference>